<dbReference type="Proteomes" id="UP000294564">
    <property type="component" value="Unassembled WGS sequence"/>
</dbReference>
<proteinExistence type="predicted"/>
<protein>
    <submittedName>
        <fullName evidence="1">Uncharacterized protein</fullName>
    </submittedName>
</protein>
<dbReference type="AlphaFoldDB" id="A0A4R2NT22"/>
<comment type="caution">
    <text evidence="1">The sequence shown here is derived from an EMBL/GenBank/DDBJ whole genome shotgun (WGS) entry which is preliminary data.</text>
</comment>
<evidence type="ECO:0000313" key="2">
    <source>
        <dbReference type="Proteomes" id="UP000294564"/>
    </source>
</evidence>
<gene>
    <name evidence="1" type="ORF">EV195_10565</name>
</gene>
<dbReference type="Pfam" id="PF19777">
    <property type="entry name" value="DUF6263"/>
    <property type="match status" value="1"/>
</dbReference>
<dbReference type="EMBL" id="SLXM01000005">
    <property type="protein sequence ID" value="TCP24634.1"/>
    <property type="molecule type" value="Genomic_DNA"/>
</dbReference>
<dbReference type="InterPro" id="IPR046230">
    <property type="entry name" value="DUF6263"/>
</dbReference>
<organism evidence="1 2">
    <name type="scientific">Tenacibaculum skagerrakense</name>
    <dbReference type="NCBI Taxonomy" id="186571"/>
    <lineage>
        <taxon>Bacteria</taxon>
        <taxon>Pseudomonadati</taxon>
        <taxon>Bacteroidota</taxon>
        <taxon>Flavobacteriia</taxon>
        <taxon>Flavobacteriales</taxon>
        <taxon>Flavobacteriaceae</taxon>
        <taxon>Tenacibaculum</taxon>
    </lineage>
</organism>
<evidence type="ECO:0000313" key="1">
    <source>
        <dbReference type="EMBL" id="TCP24634.1"/>
    </source>
</evidence>
<accession>A0A4R2NT22</accession>
<dbReference type="RefSeq" id="WP_132794693.1">
    <property type="nucleotide sequence ID" value="NZ_SLXM01000005.1"/>
</dbReference>
<name>A0A4R2NT22_9FLAO</name>
<keyword evidence="2" id="KW-1185">Reference proteome</keyword>
<dbReference type="OrthoDB" id="1199105at2"/>
<reference evidence="1 2" key="1">
    <citation type="submission" date="2019-03" db="EMBL/GenBank/DDBJ databases">
        <title>Genomic Encyclopedia of Type Strains, Phase IV (KMG-IV): sequencing the most valuable type-strain genomes for metagenomic binning, comparative biology and taxonomic classification.</title>
        <authorList>
            <person name="Goeker M."/>
        </authorList>
    </citation>
    <scope>NUCLEOTIDE SEQUENCE [LARGE SCALE GENOMIC DNA]</scope>
    <source>
        <strain evidence="1 2">DSM 14836</strain>
    </source>
</reference>
<sequence length="243" mass="27777">MKKIAIALLLLVSTITYGQEKVKIRLKFDKGDIYKTHMVMKQDMGMVVMDMEMSMEMLVQDVKDQDYNVKNNFTYFSTKIEQEDKKLNYNSNMKDEELDDETKEFADKMKPLLETTIFLSMDKLGKSKLLKLVPEVTGVTKLKDQMSSVIYPEEEVSVGSYWTNTQNTEGIEMETTYKVTQITDDFVIADISGKMSLVPNAKINGNVKINRSTGMVSTMKMNIDINMMGVVMKTNSEITVEKI</sequence>